<feature type="region of interest" description="Disordered" evidence="2">
    <location>
        <begin position="1"/>
        <end position="59"/>
    </location>
</feature>
<dbReference type="InterPro" id="IPR031865">
    <property type="entry name" value="DUF4757"/>
</dbReference>
<feature type="compositionally biased region" description="Polar residues" evidence="2">
    <location>
        <begin position="187"/>
        <end position="200"/>
    </location>
</feature>
<feature type="region of interest" description="Disordered" evidence="2">
    <location>
        <begin position="182"/>
        <end position="220"/>
    </location>
</feature>
<evidence type="ECO:0000313" key="4">
    <source>
        <dbReference type="EMBL" id="KAJ6224231.1"/>
    </source>
</evidence>
<protein>
    <recommendedName>
        <fullName evidence="3">DUF4757 domain-containing protein</fullName>
    </recommendedName>
</protein>
<evidence type="ECO:0000313" key="5">
    <source>
        <dbReference type="Proteomes" id="UP001142055"/>
    </source>
</evidence>
<feature type="compositionally biased region" description="Low complexity" evidence="2">
    <location>
        <begin position="36"/>
        <end position="54"/>
    </location>
</feature>
<feature type="compositionally biased region" description="Polar residues" evidence="2">
    <location>
        <begin position="525"/>
        <end position="537"/>
    </location>
</feature>
<feature type="domain" description="DUF4757" evidence="3">
    <location>
        <begin position="23"/>
        <end position="161"/>
    </location>
</feature>
<name>A0A9Q0RSG9_BLOTA</name>
<evidence type="ECO:0000259" key="3">
    <source>
        <dbReference type="Pfam" id="PF15949"/>
    </source>
</evidence>
<organism evidence="4 5">
    <name type="scientific">Blomia tropicalis</name>
    <name type="common">Mite</name>
    <dbReference type="NCBI Taxonomy" id="40697"/>
    <lineage>
        <taxon>Eukaryota</taxon>
        <taxon>Metazoa</taxon>
        <taxon>Ecdysozoa</taxon>
        <taxon>Arthropoda</taxon>
        <taxon>Chelicerata</taxon>
        <taxon>Arachnida</taxon>
        <taxon>Acari</taxon>
        <taxon>Acariformes</taxon>
        <taxon>Sarcoptiformes</taxon>
        <taxon>Astigmata</taxon>
        <taxon>Glycyphagoidea</taxon>
        <taxon>Echimyopodidae</taxon>
        <taxon>Blomia</taxon>
    </lineage>
</organism>
<feature type="coiled-coil region" evidence="1">
    <location>
        <begin position="408"/>
        <end position="460"/>
    </location>
</feature>
<feature type="compositionally biased region" description="Low complexity" evidence="2">
    <location>
        <begin position="573"/>
        <end position="583"/>
    </location>
</feature>
<dbReference type="Proteomes" id="UP001142055">
    <property type="component" value="Chromosome 1"/>
</dbReference>
<feature type="region of interest" description="Disordered" evidence="2">
    <location>
        <begin position="570"/>
        <end position="595"/>
    </location>
</feature>
<sequence length="1109" mass="124458">MLTMSHTCNASEQGSWKDSYRSTADSVESFEDSVDSDNSSTSSSSARQSANNQTPPIGCITTHSVSAVIRPEKKMPPIDPLQFVKIQKNELSKKAVEQIKLAEEVKITKEKIKEVEEEWQNNLMSWKSKRKLTKNNSEDDPFFLSRNTNRKTKTFSEILNEKARSGGRIGYNLHRYVADSELEEELTSNQQQPKDPTTHQNEGESKEIHYEPNQTETMSNDRLPTLEQPFDSTESNLNRLLKANNTDQYDEEINRNGLGEVLVLDTTLLEEFSVKSDSCDIEQSKQVNTNNGGHLINGLAETESNATLQETINAAPIESNQAFSIPTEMNSPQPEVDHSVNIDRIESNQSPNRAVDKNMSQSIGGHSNKVHVPIYDWKTSHNNKSPKLGNMAPIEEGTTVQHNSSFEVEDEEDEIDEEFERLRIDQERSFKAKLYAFENLAKQEEEAARKVIESSRLRQKNRAKLAAERSKSLGNIQLGTRTKANVSAVHSTSSASMTANNASVVNDSPKLNSINKSKQEKHSKSLQNLNSSECPSVASSFSNSTIYNFTEKGQKPLDVKSELAANERAELKLPSNSNSSSLPIATKAQPTESKPTLNQAQNIYENFTPVPVTQQQQQPQQQTSLMSIDPVSESNAIRNASQKLLQQQQQIYQNQPLPTQYHHRPQQLYPASNNGNIAMQQVTPTTGNDHPAHPTDNILCDKVVNPVPIRGYPISDDVGLPPIQITKSNQSGSNMAYTAKVPAVVAAKPEEEHLYVNQNQLMLNSGTADHNYSQYEYHQNPASYESFGQNIQYPEPNYENQALIQKRMEESGSVVYPPEHFVTQPMYPYTTGPPNQYLYYPKPYSAANSAVKPIPPNVSRGIPFSQNSRYMSNGANGPASVSYNKNHWLLQEAELRRQLETMESSSLRLKNPNVIQPNPKANGNSGGYLSVSGKKKCSNCMDELGKGCAAMNNYGHRSTTSNETDDDDSYFLPRIDDPVQKDKLTTKTTQMKNVVSEEFRLRNSSFVQASTSKQQANKYMYIDPNTRILFSQKLVQEIKSHFAKLSEVDQSIVINDGRIEEIADKEENRIYASKNNKMMYRAGIANYVKQLRDSTKSGQIYEPIKNYIN</sequence>
<comment type="caution">
    <text evidence="4">The sequence shown here is derived from an EMBL/GenBank/DDBJ whole genome shotgun (WGS) entry which is preliminary data.</text>
</comment>
<feature type="compositionally biased region" description="Low complexity" evidence="2">
    <location>
        <begin position="491"/>
        <end position="506"/>
    </location>
</feature>
<accession>A0A9Q0RSG9</accession>
<proteinExistence type="predicted"/>
<feature type="compositionally biased region" description="Polar residues" evidence="2">
    <location>
        <begin position="1"/>
        <end position="24"/>
    </location>
</feature>
<keyword evidence="1" id="KW-0175">Coiled coil</keyword>
<dbReference type="Pfam" id="PF15949">
    <property type="entry name" value="DUF4757"/>
    <property type="match status" value="1"/>
</dbReference>
<dbReference type="EMBL" id="JAPWDV010000001">
    <property type="protein sequence ID" value="KAJ6224231.1"/>
    <property type="molecule type" value="Genomic_DNA"/>
</dbReference>
<keyword evidence="5" id="KW-1185">Reference proteome</keyword>
<dbReference type="AlphaFoldDB" id="A0A9Q0RSG9"/>
<evidence type="ECO:0000256" key="2">
    <source>
        <dbReference type="SAM" id="MobiDB-lite"/>
    </source>
</evidence>
<feature type="region of interest" description="Disordered" evidence="2">
    <location>
        <begin position="487"/>
        <end position="537"/>
    </location>
</feature>
<reference evidence="4" key="1">
    <citation type="submission" date="2022-12" db="EMBL/GenBank/DDBJ databases">
        <title>Genome assemblies of Blomia tropicalis.</title>
        <authorList>
            <person name="Cui Y."/>
        </authorList>
    </citation>
    <scope>NUCLEOTIDE SEQUENCE</scope>
    <source>
        <tissue evidence="4">Adult mites</tissue>
    </source>
</reference>
<gene>
    <name evidence="4" type="ORF">RDWZM_002776</name>
</gene>
<evidence type="ECO:0000256" key="1">
    <source>
        <dbReference type="SAM" id="Coils"/>
    </source>
</evidence>
<feature type="compositionally biased region" description="Basic and acidic residues" evidence="2">
    <location>
        <begin position="201"/>
        <end position="210"/>
    </location>
</feature>